<dbReference type="Proteomes" id="UP001056778">
    <property type="component" value="Chromosome 2"/>
</dbReference>
<reference evidence="1" key="1">
    <citation type="submission" date="2022-04" db="EMBL/GenBank/DDBJ databases">
        <title>Chromosome-scale genome assembly of Holotrichia oblita Faldermann.</title>
        <authorList>
            <person name="Rongchong L."/>
        </authorList>
    </citation>
    <scope>NUCLEOTIDE SEQUENCE</scope>
    <source>
        <strain evidence="1">81SQS9</strain>
    </source>
</reference>
<evidence type="ECO:0000313" key="2">
    <source>
        <dbReference type="Proteomes" id="UP001056778"/>
    </source>
</evidence>
<comment type="caution">
    <text evidence="1">The sequence shown here is derived from an EMBL/GenBank/DDBJ whole genome shotgun (WGS) entry which is preliminary data.</text>
</comment>
<protein>
    <submittedName>
        <fullName evidence="1">Galactose-binding-like</fullName>
    </submittedName>
</protein>
<evidence type="ECO:0000313" key="1">
    <source>
        <dbReference type="EMBL" id="KAI4466853.1"/>
    </source>
</evidence>
<name>A0ACB9TJ19_HOLOL</name>
<organism evidence="1 2">
    <name type="scientific">Holotrichia oblita</name>
    <name type="common">Chafer beetle</name>
    <dbReference type="NCBI Taxonomy" id="644536"/>
    <lineage>
        <taxon>Eukaryota</taxon>
        <taxon>Metazoa</taxon>
        <taxon>Ecdysozoa</taxon>
        <taxon>Arthropoda</taxon>
        <taxon>Hexapoda</taxon>
        <taxon>Insecta</taxon>
        <taxon>Pterygota</taxon>
        <taxon>Neoptera</taxon>
        <taxon>Endopterygota</taxon>
        <taxon>Coleoptera</taxon>
        <taxon>Polyphaga</taxon>
        <taxon>Scarabaeiformia</taxon>
        <taxon>Scarabaeidae</taxon>
        <taxon>Melolonthinae</taxon>
        <taxon>Holotrichia</taxon>
    </lineage>
</organism>
<gene>
    <name evidence="1" type="ORF">MML48_2g00004872</name>
</gene>
<proteinExistence type="predicted"/>
<keyword evidence="2" id="KW-1185">Reference proteome</keyword>
<dbReference type="EMBL" id="CM043016">
    <property type="protein sequence ID" value="KAI4466853.1"/>
    <property type="molecule type" value="Genomic_DNA"/>
</dbReference>
<accession>A0ACB9TJ19</accession>
<sequence>MSSNSSSHQYQSPTSTNTARRLGDIEHFTQLSENLSALYLSQDYSDVTLVVEGQRLFAHKIILAARSDYFRALLYGGMKESSQSEIELPDAPLRAFKILLKYIYSGHMFMMTLKEEVILDTLGLAHLYGFQDLETAISDILRQLLALKNVCAILDAAHLYGLDQLVKVCHLFLDKHASEILQHESFLQLSQSSLVELLQRDSFFAPEVEIFKGVVAWCKINKDDDDLVINCIRLPLITVTDLLSVVRPAGLIKSDTLLDAIAERNNSRHSSLPHRGQLLIDENVASTKMGSKVISGELMEALLDGDYNNYDMERGYTRHAINGPGDQGILVKFGTPSIINHIRMLLWDRDLSRSRHALLNGDTKHYDWDHGYTCHQLGSGAILIQLGQPYIISSLRLLLWDCDDRSYSYYIESSVNIWDWEVLVDRTRENCQSWQVVRFAPRPVVFIRIVGTRNTANEVFHCVHFECPSCDKEDVSQWSSASATASTSTRTGKSCNDELEETEPVQATETATEAEEVPADINN</sequence>